<dbReference type="Gene3D" id="1.10.10.10">
    <property type="entry name" value="Winged helix-like DNA-binding domain superfamily/Winged helix DNA-binding domain"/>
    <property type="match status" value="1"/>
</dbReference>
<evidence type="ECO:0000313" key="6">
    <source>
        <dbReference type="EMBL" id="SEK38202.1"/>
    </source>
</evidence>
<dbReference type="InterPro" id="IPR036388">
    <property type="entry name" value="WH-like_DNA-bd_sf"/>
</dbReference>
<keyword evidence="3 6" id="KW-0238">DNA-binding</keyword>
<dbReference type="AlphaFoldDB" id="A0A1H7GMJ2"/>
<protein>
    <submittedName>
        <fullName evidence="6">DNA-binding transcriptional regulator, LysR family</fullName>
    </submittedName>
</protein>
<keyword evidence="7" id="KW-1185">Reference proteome</keyword>
<dbReference type="PROSITE" id="PS50931">
    <property type="entry name" value="HTH_LYSR"/>
    <property type="match status" value="1"/>
</dbReference>
<reference evidence="7" key="1">
    <citation type="submission" date="2016-10" db="EMBL/GenBank/DDBJ databases">
        <authorList>
            <person name="Varghese N."/>
            <person name="Submissions S."/>
        </authorList>
    </citation>
    <scope>NUCLEOTIDE SEQUENCE [LARGE SCALE GENOMIC DNA]</scope>
    <source>
        <strain evidence="7">LMG 26383,CCUG 61248,R- 45681</strain>
    </source>
</reference>
<evidence type="ECO:0000256" key="3">
    <source>
        <dbReference type="ARBA" id="ARBA00023125"/>
    </source>
</evidence>
<evidence type="ECO:0000259" key="5">
    <source>
        <dbReference type="PROSITE" id="PS50931"/>
    </source>
</evidence>
<dbReference type="InterPro" id="IPR036390">
    <property type="entry name" value="WH_DNA-bd_sf"/>
</dbReference>
<organism evidence="6 7">
    <name type="scientific">Bosea lupini</name>
    <dbReference type="NCBI Taxonomy" id="1036779"/>
    <lineage>
        <taxon>Bacteria</taxon>
        <taxon>Pseudomonadati</taxon>
        <taxon>Pseudomonadota</taxon>
        <taxon>Alphaproteobacteria</taxon>
        <taxon>Hyphomicrobiales</taxon>
        <taxon>Boseaceae</taxon>
        <taxon>Bosea</taxon>
    </lineage>
</organism>
<dbReference type="GO" id="GO:0003700">
    <property type="term" value="F:DNA-binding transcription factor activity"/>
    <property type="evidence" value="ECO:0007669"/>
    <property type="project" value="InterPro"/>
</dbReference>
<dbReference type="PANTHER" id="PTHR30537:SF3">
    <property type="entry name" value="TRANSCRIPTIONAL REGULATORY PROTEIN"/>
    <property type="match status" value="1"/>
</dbReference>
<dbReference type="PANTHER" id="PTHR30537">
    <property type="entry name" value="HTH-TYPE TRANSCRIPTIONAL REGULATOR"/>
    <property type="match status" value="1"/>
</dbReference>
<sequence length="304" mass="32314">MGEPPASPSRRDAQASAQTSLWADLEIFHAIAATGGLALAASALGLSETTVARRLKAFEARLGLPLFKRGANRLIPTQIGLSLAEDAAAAAEAVARFATRANAARARDDAPVRITATTSISLFLTQHAARLSAAAGGIEIVIISTRERLDLARGEAEIAIRMRKPPGDAGYFGQKVGRLAQAFYVHRDVDPSTAPVISVSRDVSSRIEQHILAWAAGRPIAARVGDSAARYESIRSSGAVSMAPCFLADADAGLIRLEEPPEATADEIFLVSHESSRQRPTVLAALDALRALFREHRGRLEGKR</sequence>
<dbReference type="STRING" id="1036779.SAMN04515666_101374"/>
<feature type="domain" description="HTH lysR-type" evidence="5">
    <location>
        <begin position="22"/>
        <end position="77"/>
    </location>
</feature>
<dbReference type="EMBL" id="FOAN01000001">
    <property type="protein sequence ID" value="SEK38202.1"/>
    <property type="molecule type" value="Genomic_DNA"/>
</dbReference>
<evidence type="ECO:0000256" key="4">
    <source>
        <dbReference type="ARBA" id="ARBA00023163"/>
    </source>
</evidence>
<dbReference type="InterPro" id="IPR000847">
    <property type="entry name" value="LysR_HTH_N"/>
</dbReference>
<evidence type="ECO:0000256" key="1">
    <source>
        <dbReference type="ARBA" id="ARBA00009437"/>
    </source>
</evidence>
<comment type="similarity">
    <text evidence="1">Belongs to the LysR transcriptional regulatory family.</text>
</comment>
<gene>
    <name evidence="6" type="ORF">SAMN04515666_101374</name>
</gene>
<dbReference type="InterPro" id="IPR005119">
    <property type="entry name" value="LysR_subst-bd"/>
</dbReference>
<dbReference type="SUPFAM" id="SSF53850">
    <property type="entry name" value="Periplasmic binding protein-like II"/>
    <property type="match status" value="1"/>
</dbReference>
<dbReference type="GO" id="GO:0006351">
    <property type="term" value="P:DNA-templated transcription"/>
    <property type="evidence" value="ECO:0007669"/>
    <property type="project" value="TreeGrafter"/>
</dbReference>
<evidence type="ECO:0000256" key="2">
    <source>
        <dbReference type="ARBA" id="ARBA00023015"/>
    </source>
</evidence>
<dbReference type="InterPro" id="IPR058163">
    <property type="entry name" value="LysR-type_TF_proteobact-type"/>
</dbReference>
<dbReference type="GO" id="GO:0043565">
    <property type="term" value="F:sequence-specific DNA binding"/>
    <property type="evidence" value="ECO:0007669"/>
    <property type="project" value="TreeGrafter"/>
</dbReference>
<dbReference type="SUPFAM" id="SSF46785">
    <property type="entry name" value="Winged helix' DNA-binding domain"/>
    <property type="match status" value="1"/>
</dbReference>
<evidence type="ECO:0000313" key="7">
    <source>
        <dbReference type="Proteomes" id="UP000199664"/>
    </source>
</evidence>
<dbReference type="Pfam" id="PF00126">
    <property type="entry name" value="HTH_1"/>
    <property type="match status" value="1"/>
</dbReference>
<proteinExistence type="inferred from homology"/>
<dbReference type="RefSeq" id="WP_091829215.1">
    <property type="nucleotide sequence ID" value="NZ_FOAN01000001.1"/>
</dbReference>
<dbReference type="OrthoDB" id="9796526at2"/>
<keyword evidence="2" id="KW-0805">Transcription regulation</keyword>
<name>A0A1H7GMJ2_9HYPH</name>
<dbReference type="Gene3D" id="3.40.190.10">
    <property type="entry name" value="Periplasmic binding protein-like II"/>
    <property type="match status" value="1"/>
</dbReference>
<dbReference type="Pfam" id="PF03466">
    <property type="entry name" value="LysR_substrate"/>
    <property type="match status" value="1"/>
</dbReference>
<dbReference type="Proteomes" id="UP000199664">
    <property type="component" value="Unassembled WGS sequence"/>
</dbReference>
<keyword evidence="4" id="KW-0804">Transcription</keyword>
<accession>A0A1H7GMJ2</accession>